<evidence type="ECO:0000256" key="6">
    <source>
        <dbReference type="ARBA" id="ARBA00023180"/>
    </source>
</evidence>
<feature type="transmembrane region" description="Helical" evidence="7">
    <location>
        <begin position="768"/>
        <end position="789"/>
    </location>
</feature>
<evidence type="ECO:0000256" key="7">
    <source>
        <dbReference type="SAM" id="Phobius"/>
    </source>
</evidence>
<dbReference type="GO" id="GO:0015485">
    <property type="term" value="F:cholesterol binding"/>
    <property type="evidence" value="ECO:0007669"/>
    <property type="project" value="TreeGrafter"/>
</dbReference>
<feature type="transmembrane region" description="Helical" evidence="7">
    <location>
        <begin position="460"/>
        <end position="485"/>
    </location>
</feature>
<dbReference type="Proteomes" id="UP001221898">
    <property type="component" value="Unassembled WGS sequence"/>
</dbReference>
<dbReference type="PANTHER" id="PTHR22730:SF6">
    <property type="entry name" value="PROMININ-2"/>
    <property type="match status" value="1"/>
</dbReference>
<dbReference type="GO" id="GO:0005929">
    <property type="term" value="C:cilium"/>
    <property type="evidence" value="ECO:0007669"/>
    <property type="project" value="TreeGrafter"/>
</dbReference>
<comment type="similarity">
    <text evidence="2">Belongs to the prominin family.</text>
</comment>
<sequence length="834" mass="92867">MMTFLHGGGSLLLLVSMSLICAADPNQRCSTTDPLNFIKLAENSALPVRNTAGSLQPLYNFARLFLDAVQPNAFPKDIVQGAVDKEQLNISEVVRYEAGYVVCLILAILYLILMPVAGGILAWRHYHGNKEGSTRSSLSPSWHYWGITMATCLAAISILLLAGVILAFTTNNRVRENIKPNLYHLKSNLWDIGDALSSISQKMDVIVDEYSVPRANIENHLNSIGDEIGQAVIVSFDSEVKEALRDLSVSVQDAVGSRENLQSVHTLRSAMQTRQVLLQDELGKLKQGLRRIKVMCPQCSLPSINQLETDADYSKITSVQRQLSRFPPAEKYTNLVEQGNRSFIAIPQTCTTQTAPTVKALVKDLEETRASLNGSSQQFPSLQSFSEVVSDLGDSVNLYEEDINHYDYQRWAVAVLFCTVILLIVVLTGIGLSLGLLALYFPTSYPAHCEGHLENIAVALLRAGVVLTFIFSWLFIILVFVTLFFGGNMHTLGCRSWTSGELFKFFDQYDDLLSSLNVSQSNATMSQLNLSTAEVYAGCKAGQSLFNSRQLNELFDLEDFLNISKYMGGFRNNVVNMSISLEDMQLLSPQGRKNVLRFRDSGIDQINYAAFTILLSRPVVKTNLTAFAEQLDETAQTQNNETIRKELESQANQTREVNKLVQQQESDAKNMNRSAKALSAISVNFKANINKALSSIALTQEGLRQQVPFIVRNASQCMLQKGEECMRRYLNWVRSAIFNEVLECQWLAVLLDNVYTALCHNLVDPWNGFWLCLGWCCVFLIPGVIFSLFTARHLQPVSVLPSNKNAPVDPKEITQNTGHNNDANLTKKNCDLSS</sequence>
<keyword evidence="6" id="KW-0325">Glycoprotein</keyword>
<evidence type="ECO:0000256" key="3">
    <source>
        <dbReference type="ARBA" id="ARBA00022692"/>
    </source>
</evidence>
<proteinExistence type="inferred from homology"/>
<feature type="transmembrane region" description="Helical" evidence="7">
    <location>
        <begin position="98"/>
        <end position="123"/>
    </location>
</feature>
<name>A0AAD7WZH0_9TELE</name>
<keyword evidence="4 7" id="KW-1133">Transmembrane helix</keyword>
<dbReference type="GO" id="GO:0016324">
    <property type="term" value="C:apical plasma membrane"/>
    <property type="evidence" value="ECO:0007669"/>
    <property type="project" value="TreeGrafter"/>
</dbReference>
<dbReference type="GO" id="GO:0031528">
    <property type="term" value="C:microvillus membrane"/>
    <property type="evidence" value="ECO:0007669"/>
    <property type="project" value="UniProtKB-SubCell"/>
</dbReference>
<evidence type="ECO:0000256" key="5">
    <source>
        <dbReference type="ARBA" id="ARBA00023136"/>
    </source>
</evidence>
<feature type="signal peptide" evidence="8">
    <location>
        <begin position="1"/>
        <end position="23"/>
    </location>
</feature>
<evidence type="ECO:0000313" key="10">
    <source>
        <dbReference type="Proteomes" id="UP001221898"/>
    </source>
</evidence>
<evidence type="ECO:0000256" key="8">
    <source>
        <dbReference type="SAM" id="SignalP"/>
    </source>
</evidence>
<gene>
    <name evidence="9" type="ORF">AAFF_G00424310</name>
</gene>
<reference evidence="9" key="1">
    <citation type="journal article" date="2023" name="Science">
        <title>Genome structures resolve the early diversification of teleost fishes.</title>
        <authorList>
            <person name="Parey E."/>
            <person name="Louis A."/>
            <person name="Montfort J."/>
            <person name="Bouchez O."/>
            <person name="Roques C."/>
            <person name="Iampietro C."/>
            <person name="Lluch J."/>
            <person name="Castinel A."/>
            <person name="Donnadieu C."/>
            <person name="Desvignes T."/>
            <person name="Floi Bucao C."/>
            <person name="Jouanno E."/>
            <person name="Wen M."/>
            <person name="Mejri S."/>
            <person name="Dirks R."/>
            <person name="Jansen H."/>
            <person name="Henkel C."/>
            <person name="Chen W.J."/>
            <person name="Zahm M."/>
            <person name="Cabau C."/>
            <person name="Klopp C."/>
            <person name="Thompson A.W."/>
            <person name="Robinson-Rechavi M."/>
            <person name="Braasch I."/>
            <person name="Lecointre G."/>
            <person name="Bobe J."/>
            <person name="Postlethwait J.H."/>
            <person name="Berthelot C."/>
            <person name="Roest Crollius H."/>
            <person name="Guiguen Y."/>
        </authorList>
    </citation>
    <scope>NUCLEOTIDE SEQUENCE</scope>
    <source>
        <strain evidence="9">NC1722</strain>
    </source>
</reference>
<accession>A0AAD7WZH0</accession>
<keyword evidence="3 7" id="KW-0812">Transmembrane</keyword>
<feature type="transmembrane region" description="Helical" evidence="7">
    <location>
        <begin position="144"/>
        <end position="168"/>
    </location>
</feature>
<dbReference type="GO" id="GO:0071914">
    <property type="term" value="C:prominosome"/>
    <property type="evidence" value="ECO:0007669"/>
    <property type="project" value="TreeGrafter"/>
</dbReference>
<dbReference type="Pfam" id="PF05478">
    <property type="entry name" value="Prominin"/>
    <property type="match status" value="1"/>
</dbReference>
<dbReference type="InterPro" id="IPR008795">
    <property type="entry name" value="Prominin"/>
</dbReference>
<comment type="caution">
    <text evidence="9">The sequence shown here is derived from an EMBL/GenBank/DDBJ whole genome shotgun (WGS) entry which is preliminary data.</text>
</comment>
<dbReference type="AlphaFoldDB" id="A0AAD7WZH0"/>
<dbReference type="GO" id="GO:0009986">
    <property type="term" value="C:cell surface"/>
    <property type="evidence" value="ECO:0007669"/>
    <property type="project" value="TreeGrafter"/>
</dbReference>
<feature type="chain" id="PRO_5042079404" description="Prominin 2" evidence="8">
    <location>
        <begin position="24"/>
        <end position="834"/>
    </location>
</feature>
<feature type="transmembrane region" description="Helical" evidence="7">
    <location>
        <begin position="411"/>
        <end position="439"/>
    </location>
</feature>
<keyword evidence="8" id="KW-0732">Signal</keyword>
<dbReference type="EMBL" id="JAINUG010000009">
    <property type="protein sequence ID" value="KAJ8415451.1"/>
    <property type="molecule type" value="Genomic_DNA"/>
</dbReference>
<protein>
    <recommendedName>
        <fullName evidence="11">Prominin 2</fullName>
    </recommendedName>
</protein>
<comment type="subcellular location">
    <subcellularLocation>
        <location evidence="1">Cell projection</location>
        <location evidence="1">Microvillus membrane</location>
        <topology evidence="1">Multi-pass membrane protein</topology>
    </subcellularLocation>
</comment>
<keyword evidence="10" id="KW-1185">Reference proteome</keyword>
<organism evidence="9 10">
    <name type="scientific">Aldrovandia affinis</name>
    <dbReference type="NCBI Taxonomy" id="143900"/>
    <lineage>
        <taxon>Eukaryota</taxon>
        <taxon>Metazoa</taxon>
        <taxon>Chordata</taxon>
        <taxon>Craniata</taxon>
        <taxon>Vertebrata</taxon>
        <taxon>Euteleostomi</taxon>
        <taxon>Actinopterygii</taxon>
        <taxon>Neopterygii</taxon>
        <taxon>Teleostei</taxon>
        <taxon>Notacanthiformes</taxon>
        <taxon>Halosauridae</taxon>
        <taxon>Aldrovandia</taxon>
    </lineage>
</organism>
<keyword evidence="5 7" id="KW-0472">Membrane</keyword>
<evidence type="ECO:0000313" key="9">
    <source>
        <dbReference type="EMBL" id="KAJ8415451.1"/>
    </source>
</evidence>
<evidence type="ECO:0008006" key="11">
    <source>
        <dbReference type="Google" id="ProtNLM"/>
    </source>
</evidence>
<evidence type="ECO:0000256" key="2">
    <source>
        <dbReference type="ARBA" id="ARBA00006058"/>
    </source>
</evidence>
<evidence type="ECO:0000256" key="1">
    <source>
        <dbReference type="ARBA" id="ARBA00004475"/>
    </source>
</evidence>
<evidence type="ECO:0000256" key="4">
    <source>
        <dbReference type="ARBA" id="ARBA00022989"/>
    </source>
</evidence>
<dbReference type="PANTHER" id="PTHR22730">
    <property type="entry name" value="PROMININ PROM PROTEIN"/>
    <property type="match status" value="1"/>
</dbReference>